<reference evidence="2" key="1">
    <citation type="journal article" date="2022" name="bioRxiv">
        <title>Sequencing and chromosome-scale assembly of the giantPleurodeles waltlgenome.</title>
        <authorList>
            <person name="Brown T."/>
            <person name="Elewa A."/>
            <person name="Iarovenko S."/>
            <person name="Subramanian E."/>
            <person name="Araus A.J."/>
            <person name="Petzold A."/>
            <person name="Susuki M."/>
            <person name="Suzuki K.-i.T."/>
            <person name="Hayashi T."/>
            <person name="Toyoda A."/>
            <person name="Oliveira C."/>
            <person name="Osipova E."/>
            <person name="Leigh N.D."/>
            <person name="Simon A."/>
            <person name="Yun M.H."/>
        </authorList>
    </citation>
    <scope>NUCLEOTIDE SEQUENCE</scope>
    <source>
        <strain evidence="2">20211129_DDA</strain>
        <tissue evidence="2">Liver</tissue>
    </source>
</reference>
<organism evidence="2 3">
    <name type="scientific">Pleurodeles waltl</name>
    <name type="common">Iberian ribbed newt</name>
    <dbReference type="NCBI Taxonomy" id="8319"/>
    <lineage>
        <taxon>Eukaryota</taxon>
        <taxon>Metazoa</taxon>
        <taxon>Chordata</taxon>
        <taxon>Craniata</taxon>
        <taxon>Vertebrata</taxon>
        <taxon>Euteleostomi</taxon>
        <taxon>Amphibia</taxon>
        <taxon>Batrachia</taxon>
        <taxon>Caudata</taxon>
        <taxon>Salamandroidea</taxon>
        <taxon>Salamandridae</taxon>
        <taxon>Pleurodelinae</taxon>
        <taxon>Pleurodeles</taxon>
    </lineage>
</organism>
<sequence>METLASGEELLCGRVEEALPMSASTLTPAGPEHLRAPRRRCRGTPGNCTRTRTQDMVADTLHRDEAACGQEGQKREQ</sequence>
<protein>
    <submittedName>
        <fullName evidence="2">Uncharacterized protein</fullName>
    </submittedName>
</protein>
<dbReference type="AlphaFoldDB" id="A0AAV7VNF0"/>
<dbReference type="EMBL" id="JANPWB010000003">
    <property type="protein sequence ID" value="KAJ1201911.1"/>
    <property type="molecule type" value="Genomic_DNA"/>
</dbReference>
<accession>A0AAV7VNF0</accession>
<evidence type="ECO:0000313" key="3">
    <source>
        <dbReference type="Proteomes" id="UP001066276"/>
    </source>
</evidence>
<proteinExistence type="predicted"/>
<keyword evidence="3" id="KW-1185">Reference proteome</keyword>
<feature type="region of interest" description="Disordered" evidence="1">
    <location>
        <begin position="22"/>
        <end position="51"/>
    </location>
</feature>
<comment type="caution">
    <text evidence="2">The sequence shown here is derived from an EMBL/GenBank/DDBJ whole genome shotgun (WGS) entry which is preliminary data.</text>
</comment>
<evidence type="ECO:0000256" key="1">
    <source>
        <dbReference type="SAM" id="MobiDB-lite"/>
    </source>
</evidence>
<dbReference type="Proteomes" id="UP001066276">
    <property type="component" value="Chromosome 2_1"/>
</dbReference>
<gene>
    <name evidence="2" type="ORF">NDU88_005715</name>
</gene>
<name>A0AAV7VNF0_PLEWA</name>
<evidence type="ECO:0000313" key="2">
    <source>
        <dbReference type="EMBL" id="KAJ1201911.1"/>
    </source>
</evidence>